<keyword evidence="3" id="KW-1185">Reference proteome</keyword>
<dbReference type="eggNOG" id="ENOG5033C64">
    <property type="taxonomic scope" value="Bacteria"/>
</dbReference>
<dbReference type="AlphaFoldDB" id="H3ZDF4"/>
<evidence type="ECO:0000313" key="2">
    <source>
        <dbReference type="EMBL" id="EHR41328.1"/>
    </source>
</evidence>
<feature type="signal peptide" evidence="1">
    <location>
        <begin position="1"/>
        <end position="19"/>
    </location>
</feature>
<organism evidence="2 3">
    <name type="scientific">Alishewanella jeotgali KCTC 22429</name>
    <dbReference type="NCBI Taxonomy" id="1129374"/>
    <lineage>
        <taxon>Bacteria</taxon>
        <taxon>Pseudomonadati</taxon>
        <taxon>Pseudomonadota</taxon>
        <taxon>Gammaproteobacteria</taxon>
        <taxon>Alteromonadales</taxon>
        <taxon>Alteromonadaceae</taxon>
        <taxon>Alishewanella</taxon>
    </lineage>
</organism>
<name>H3ZDF4_9ALTE</name>
<evidence type="ECO:0000313" key="3">
    <source>
        <dbReference type="Proteomes" id="UP000012046"/>
    </source>
</evidence>
<sequence length="152" mass="16573">MTAALILLQPLTACGPASAENPLPLQLGFYVAADTPCANASNATLLLLRADGIGGARDFCQFLSIRQLSAQDFLVTESCADFQASEAEQRLVRYQIIDAVSFKLSRVNTDQPVLSQPTDTEVFYQGFYCPQSSLPEPWRDNDLSDLGINIKP</sequence>
<proteinExistence type="predicted"/>
<reference evidence="2 3" key="1">
    <citation type="journal article" date="2012" name="J. Bacteriol.">
        <title>Genome Sequence of Extracellular-Protease-Producing Alishewanella jeotgali Isolated from Traditional Korean Fermented Seafood.</title>
        <authorList>
            <person name="Jung J."/>
            <person name="Chun J."/>
            <person name="Park W."/>
        </authorList>
    </citation>
    <scope>NUCLEOTIDE SEQUENCE [LARGE SCALE GENOMIC DNA]</scope>
    <source>
        <strain evidence="2 3">KCTC 22429</strain>
    </source>
</reference>
<gene>
    <name evidence="2" type="ORF">AJE_06896</name>
</gene>
<feature type="chain" id="PRO_5003591970" description="Lipoprotein" evidence="1">
    <location>
        <begin position="20"/>
        <end position="152"/>
    </location>
</feature>
<dbReference type="PATRIC" id="fig|1129374.4.peg.1377"/>
<keyword evidence="1" id="KW-0732">Signal</keyword>
<accession>H3ZDF4</accession>
<dbReference type="STRING" id="1129374.AJE_06896"/>
<evidence type="ECO:0000256" key="1">
    <source>
        <dbReference type="SAM" id="SignalP"/>
    </source>
</evidence>
<dbReference type="EMBL" id="AHTH01000017">
    <property type="protein sequence ID" value="EHR41328.1"/>
    <property type="molecule type" value="Genomic_DNA"/>
</dbReference>
<dbReference type="Proteomes" id="UP000012046">
    <property type="component" value="Unassembled WGS sequence"/>
</dbReference>
<protein>
    <recommendedName>
        <fullName evidence="4">Lipoprotein</fullName>
    </recommendedName>
</protein>
<evidence type="ECO:0008006" key="4">
    <source>
        <dbReference type="Google" id="ProtNLM"/>
    </source>
</evidence>
<comment type="caution">
    <text evidence="2">The sequence shown here is derived from an EMBL/GenBank/DDBJ whole genome shotgun (WGS) entry which is preliminary data.</text>
</comment>